<accession>A0A8T0FST3</accession>
<dbReference type="Proteomes" id="UP000807504">
    <property type="component" value="Unassembled WGS sequence"/>
</dbReference>
<evidence type="ECO:0000313" key="1">
    <source>
        <dbReference type="EMBL" id="KAF8793692.1"/>
    </source>
</evidence>
<gene>
    <name evidence="1" type="ORF">HNY73_001742</name>
</gene>
<organism evidence="1 2">
    <name type="scientific">Argiope bruennichi</name>
    <name type="common">Wasp spider</name>
    <name type="synonym">Aranea bruennichi</name>
    <dbReference type="NCBI Taxonomy" id="94029"/>
    <lineage>
        <taxon>Eukaryota</taxon>
        <taxon>Metazoa</taxon>
        <taxon>Ecdysozoa</taxon>
        <taxon>Arthropoda</taxon>
        <taxon>Chelicerata</taxon>
        <taxon>Arachnida</taxon>
        <taxon>Araneae</taxon>
        <taxon>Araneomorphae</taxon>
        <taxon>Entelegynae</taxon>
        <taxon>Araneoidea</taxon>
        <taxon>Araneidae</taxon>
        <taxon>Argiope</taxon>
    </lineage>
</organism>
<evidence type="ECO:0000313" key="2">
    <source>
        <dbReference type="Proteomes" id="UP000807504"/>
    </source>
</evidence>
<reference evidence="1" key="1">
    <citation type="journal article" date="2020" name="bioRxiv">
        <title>Chromosome-level reference genome of the European wasp spider Argiope bruennichi: a resource for studies on range expansion and evolutionary adaptation.</title>
        <authorList>
            <person name="Sheffer M.M."/>
            <person name="Hoppe A."/>
            <person name="Krehenwinkel H."/>
            <person name="Uhl G."/>
            <person name="Kuss A.W."/>
            <person name="Jensen L."/>
            <person name="Jensen C."/>
            <person name="Gillespie R.G."/>
            <person name="Hoff K.J."/>
            <person name="Prost S."/>
        </authorList>
    </citation>
    <scope>NUCLEOTIDE SEQUENCE</scope>
</reference>
<sequence length="132" mass="15200">MLGSCGPCPKNRDQTKHFCISDFVVWCEYVNCIDDESICKLERRPYALMQTRRTVCTYCTDEENRSVHYVSRGDRVHILSDEETVCTYCQPRRPCAHIVSRGDRVHILSDEETCAILSARGARLKISTRKPV</sequence>
<keyword evidence="2" id="KW-1185">Reference proteome</keyword>
<comment type="caution">
    <text evidence="1">The sequence shown here is derived from an EMBL/GenBank/DDBJ whole genome shotgun (WGS) entry which is preliminary data.</text>
</comment>
<proteinExistence type="predicted"/>
<dbReference type="EMBL" id="JABXBU010000002">
    <property type="protein sequence ID" value="KAF8793692.1"/>
    <property type="molecule type" value="Genomic_DNA"/>
</dbReference>
<dbReference type="AlphaFoldDB" id="A0A8T0FST3"/>
<reference evidence="1" key="2">
    <citation type="submission" date="2020-06" db="EMBL/GenBank/DDBJ databases">
        <authorList>
            <person name="Sheffer M."/>
        </authorList>
    </citation>
    <scope>NUCLEOTIDE SEQUENCE</scope>
</reference>
<protein>
    <submittedName>
        <fullName evidence="1">Uncharacterized protein</fullName>
    </submittedName>
</protein>
<name>A0A8T0FST3_ARGBR</name>